<dbReference type="GO" id="GO:0006046">
    <property type="term" value="P:N-acetylglucosamine catabolic process"/>
    <property type="evidence" value="ECO:0007669"/>
    <property type="project" value="UniProtKB-UniRule"/>
</dbReference>
<dbReference type="InterPro" id="IPR006148">
    <property type="entry name" value="Glc/Gal-6P_isomerase"/>
</dbReference>
<dbReference type="EMBL" id="JACIDV010000007">
    <property type="protein sequence ID" value="MBB3946877.1"/>
    <property type="molecule type" value="Genomic_DNA"/>
</dbReference>
<dbReference type="GO" id="GO:0005737">
    <property type="term" value="C:cytoplasm"/>
    <property type="evidence" value="ECO:0007669"/>
    <property type="project" value="TreeGrafter"/>
</dbReference>
<dbReference type="CDD" id="cd01399">
    <property type="entry name" value="GlcN6P_deaminase"/>
    <property type="match status" value="1"/>
</dbReference>
<dbReference type="SUPFAM" id="SSF100950">
    <property type="entry name" value="NagB/RpiA/CoA transferase-like"/>
    <property type="match status" value="1"/>
</dbReference>
<name>A0A7W6CBQ2_9HYPH</name>
<dbReference type="GO" id="GO:0042802">
    <property type="term" value="F:identical protein binding"/>
    <property type="evidence" value="ECO:0007669"/>
    <property type="project" value="TreeGrafter"/>
</dbReference>
<dbReference type="PANTHER" id="PTHR11280:SF5">
    <property type="entry name" value="GLUCOSAMINE-6-PHOSPHATE ISOMERASE"/>
    <property type="match status" value="1"/>
</dbReference>
<evidence type="ECO:0000313" key="4">
    <source>
        <dbReference type="EMBL" id="MBB3946877.1"/>
    </source>
</evidence>
<gene>
    <name evidence="4" type="ORF">GGQ73_002831</name>
</gene>
<feature type="domain" description="Glucosamine/galactosamine-6-phosphate isomerase" evidence="3">
    <location>
        <begin position="10"/>
        <end position="230"/>
    </location>
</feature>
<dbReference type="GO" id="GO:0006043">
    <property type="term" value="P:glucosamine catabolic process"/>
    <property type="evidence" value="ECO:0007669"/>
    <property type="project" value="TreeGrafter"/>
</dbReference>
<dbReference type="Pfam" id="PF01182">
    <property type="entry name" value="Glucosamine_iso"/>
    <property type="match status" value="1"/>
</dbReference>
<dbReference type="Proteomes" id="UP000565286">
    <property type="component" value="Unassembled WGS sequence"/>
</dbReference>
<dbReference type="GO" id="GO:0004342">
    <property type="term" value="F:glucosamine-6-phosphate deaminase activity"/>
    <property type="evidence" value="ECO:0007669"/>
    <property type="project" value="UniProtKB-UniRule"/>
</dbReference>
<sequence length="243" mass="25811">MTPIILADAPQAANAVAERIIAVLRDKPEAVLGLATGATMEPVYAALVAAYLSGRVSFSRTTTFNLDEYVGIPPDHPGSYRATMNRLLFDHVDIELSRTHVPDGMAANPEEAAEAYELQIRQAGCIDLQLLGIGRNGHIGFNEPGSTLQSRTRHVVLHSETLAANQDFFEDAEVPRSAITMGIATILTARSILVLATGNAKQSAVRQALAGGYHSDCPASALAGHTDVTWILDDAAAQSARVV</sequence>
<proteinExistence type="predicted"/>
<comment type="caution">
    <text evidence="4">The sequence shown here is derived from an EMBL/GenBank/DDBJ whole genome shotgun (WGS) entry which is preliminary data.</text>
</comment>
<evidence type="ECO:0000256" key="2">
    <source>
        <dbReference type="NCBIfam" id="TIGR00502"/>
    </source>
</evidence>
<protein>
    <recommendedName>
        <fullName evidence="2">Glucosamine-6-phosphate deaminase</fullName>
        <ecNumber evidence="2">3.5.99.6</ecNumber>
    </recommendedName>
</protein>
<dbReference type="RefSeq" id="WP_183896795.1">
    <property type="nucleotide sequence ID" value="NZ_JACIDV010000007.1"/>
</dbReference>
<organism evidence="4 5">
    <name type="scientific">Rhizobium skierniewicense</name>
    <dbReference type="NCBI Taxonomy" id="984260"/>
    <lineage>
        <taxon>Bacteria</taxon>
        <taxon>Pseudomonadati</taxon>
        <taxon>Pseudomonadota</taxon>
        <taxon>Alphaproteobacteria</taxon>
        <taxon>Hyphomicrobiales</taxon>
        <taxon>Rhizobiaceae</taxon>
        <taxon>Rhizobium/Agrobacterium group</taxon>
        <taxon>Rhizobium</taxon>
    </lineage>
</organism>
<dbReference type="InterPro" id="IPR004547">
    <property type="entry name" value="Glucosamine6P_isomerase"/>
</dbReference>
<dbReference type="InterPro" id="IPR037171">
    <property type="entry name" value="NagB/RpiA_transferase-like"/>
</dbReference>
<evidence type="ECO:0000256" key="1">
    <source>
        <dbReference type="ARBA" id="ARBA00022801"/>
    </source>
</evidence>
<dbReference type="InterPro" id="IPR018321">
    <property type="entry name" value="Glucosamine6P_isomerase_CS"/>
</dbReference>
<keyword evidence="1 4" id="KW-0378">Hydrolase</keyword>
<reference evidence="4 5" key="1">
    <citation type="submission" date="2020-08" db="EMBL/GenBank/DDBJ databases">
        <title>Genomic Encyclopedia of Type Strains, Phase IV (KMG-IV): sequencing the most valuable type-strain genomes for metagenomic binning, comparative biology and taxonomic classification.</title>
        <authorList>
            <person name="Goeker M."/>
        </authorList>
    </citation>
    <scope>NUCLEOTIDE SEQUENCE [LARGE SCALE GENOMIC DNA]</scope>
    <source>
        <strain evidence="4 5">DSM 26438</strain>
    </source>
</reference>
<dbReference type="AlphaFoldDB" id="A0A7W6CBQ2"/>
<dbReference type="NCBIfam" id="TIGR00502">
    <property type="entry name" value="nagB"/>
    <property type="match status" value="1"/>
</dbReference>
<dbReference type="PROSITE" id="PS01161">
    <property type="entry name" value="GLC_GALNAC_ISOMERASE"/>
    <property type="match status" value="1"/>
</dbReference>
<dbReference type="Gene3D" id="3.40.50.1360">
    <property type="match status" value="1"/>
</dbReference>
<dbReference type="EC" id="3.5.99.6" evidence="2"/>
<dbReference type="GO" id="GO:0019262">
    <property type="term" value="P:N-acetylneuraminate catabolic process"/>
    <property type="evidence" value="ECO:0007669"/>
    <property type="project" value="TreeGrafter"/>
</dbReference>
<evidence type="ECO:0000259" key="3">
    <source>
        <dbReference type="Pfam" id="PF01182"/>
    </source>
</evidence>
<dbReference type="GO" id="GO:0005975">
    <property type="term" value="P:carbohydrate metabolic process"/>
    <property type="evidence" value="ECO:0007669"/>
    <property type="project" value="InterPro"/>
</dbReference>
<accession>A0A7W6CBQ2</accession>
<dbReference type="PANTHER" id="PTHR11280">
    <property type="entry name" value="GLUCOSAMINE-6-PHOSPHATE ISOMERASE"/>
    <property type="match status" value="1"/>
</dbReference>
<keyword evidence="5" id="KW-1185">Reference proteome</keyword>
<evidence type="ECO:0000313" key="5">
    <source>
        <dbReference type="Proteomes" id="UP000565286"/>
    </source>
</evidence>